<feature type="compositionally biased region" description="Acidic residues" evidence="5">
    <location>
        <begin position="452"/>
        <end position="462"/>
    </location>
</feature>
<dbReference type="RefSeq" id="XP_021876842.1">
    <property type="nucleotide sequence ID" value="XM_022025678.1"/>
</dbReference>
<dbReference type="PROSITE" id="PS00518">
    <property type="entry name" value="ZF_RING_1"/>
    <property type="match status" value="1"/>
</dbReference>
<proteinExistence type="predicted"/>
<sequence>MVSPHSPATTGGAPGLESLVSTRAALHDTSMIEDKTRTSLTPDQDKEADKDKDPHWDIPTVDKGKARKRSRQDDEVSSSLPLSVPLSLVQTKAATTILSHPSSSPENFKVDVQSHPMDLSLHTDLSSRFQPVRKRKHSDDVTTARASRASTPGPRASTPSHSVSTSSTPPSSIPSMAASPPSIKSMDNDHQEPYFSNTQLVTQSGPSRSEKEKHAPKHPRVYDLDDDDNENEDTGVHIGSQLSTLDRFPIIIGDDENDEDEGFIGKTEYSQGLVDDRRYDADVSSDQVDDQDSVVEVYGGSPAPSVVANTHNGSLGRREPSPSASHVSLDSDRTITPQTIRQGTQHSQPLNRQEPSETTPHSRSGSRNVANRPVDDPEVEEILEVIDLTRPERRSSYPRGDSLPRVAGLNPQHSFSLPTLQRLVSRSSESMERSQSRRLNLSMSSVDVHEIPDDDEDEEAQSQEDRYGNDTIRIDNEVREVQLDPRHPWARGPVQLILSPERNAEDNDQYLEGQRQRQLEDAVILEDHLTQIDYDDAESESDVEEIPGSQVQIAAETEAEDEGITDQQVSEEVNWILNLRNENVFTPPPPPPRSAQTRRTPSCQARSPPFESRSYSFEARMSPFPTTSRRSATPQSRSYRFSPVARRPSPVPLILSPSPPRSRASSRTAPSTSNGASSSSRTQPLKPLGSPKRENVAVSVVDVTVKTGMESWARQNLRCSICMEVMNVPTMVRCGHAFCRGCILQALETKKICPMCRYPTTKSKLQELEFFVGGGLRPVNVGGAGSSVNSTNGQSAAPVAG</sequence>
<dbReference type="OrthoDB" id="6270329at2759"/>
<dbReference type="EMBL" id="MCFF01000053">
    <property type="protein sequence ID" value="ORZ04978.1"/>
    <property type="molecule type" value="Genomic_DNA"/>
</dbReference>
<evidence type="ECO:0000313" key="7">
    <source>
        <dbReference type="EMBL" id="ORZ04978.1"/>
    </source>
</evidence>
<dbReference type="InterPro" id="IPR017907">
    <property type="entry name" value="Znf_RING_CS"/>
</dbReference>
<feature type="compositionally biased region" description="Polar residues" evidence="5">
    <location>
        <begin position="624"/>
        <end position="639"/>
    </location>
</feature>
<dbReference type="AlphaFoldDB" id="A0A1Y2GBM0"/>
<dbReference type="GeneID" id="33567521"/>
<feature type="compositionally biased region" description="Low complexity" evidence="5">
    <location>
        <begin position="646"/>
        <end position="680"/>
    </location>
</feature>
<dbReference type="InterPro" id="IPR013083">
    <property type="entry name" value="Znf_RING/FYVE/PHD"/>
</dbReference>
<feature type="compositionally biased region" description="Polar residues" evidence="5">
    <location>
        <begin position="594"/>
        <end position="605"/>
    </location>
</feature>
<dbReference type="InterPro" id="IPR047134">
    <property type="entry name" value="RNF4"/>
</dbReference>
<keyword evidence="3" id="KW-0862">Zinc</keyword>
<feature type="compositionally biased region" description="Polar residues" evidence="5">
    <location>
        <begin position="322"/>
        <end position="369"/>
    </location>
</feature>
<dbReference type="Gene3D" id="3.30.40.10">
    <property type="entry name" value="Zinc/RING finger domain, C3HC4 (zinc finger)"/>
    <property type="match status" value="1"/>
</dbReference>
<keyword evidence="2 4" id="KW-0863">Zinc-finger</keyword>
<comment type="caution">
    <text evidence="7">The sequence shown here is derived from an EMBL/GenBank/DDBJ whole genome shotgun (WGS) entry which is preliminary data.</text>
</comment>
<dbReference type="SMART" id="SM00184">
    <property type="entry name" value="RING"/>
    <property type="match status" value="1"/>
</dbReference>
<feature type="domain" description="RING-type" evidence="6">
    <location>
        <begin position="719"/>
        <end position="757"/>
    </location>
</feature>
<evidence type="ECO:0000313" key="8">
    <source>
        <dbReference type="Proteomes" id="UP000193648"/>
    </source>
</evidence>
<dbReference type="Proteomes" id="UP000193648">
    <property type="component" value="Unassembled WGS sequence"/>
</dbReference>
<evidence type="ECO:0000256" key="3">
    <source>
        <dbReference type="ARBA" id="ARBA00022833"/>
    </source>
</evidence>
<evidence type="ECO:0000259" key="6">
    <source>
        <dbReference type="PROSITE" id="PS50089"/>
    </source>
</evidence>
<feature type="compositionally biased region" description="Basic and acidic residues" evidence="5">
    <location>
        <begin position="30"/>
        <end position="64"/>
    </location>
</feature>
<dbReference type="Pfam" id="PF13923">
    <property type="entry name" value="zf-C3HC4_2"/>
    <property type="match status" value="1"/>
</dbReference>
<evidence type="ECO:0000256" key="4">
    <source>
        <dbReference type="PROSITE-ProRule" id="PRU00175"/>
    </source>
</evidence>
<dbReference type="GO" id="GO:0008270">
    <property type="term" value="F:zinc ion binding"/>
    <property type="evidence" value="ECO:0007669"/>
    <property type="project" value="UniProtKB-KW"/>
</dbReference>
<feature type="compositionally biased region" description="Polar residues" evidence="5">
    <location>
        <begin position="411"/>
        <end position="424"/>
    </location>
</feature>
<feature type="compositionally biased region" description="Polar residues" evidence="5">
    <location>
        <begin position="90"/>
        <end position="106"/>
    </location>
</feature>
<feature type="region of interest" description="Disordered" evidence="5">
    <location>
        <begin position="582"/>
        <end position="693"/>
    </location>
</feature>
<feature type="compositionally biased region" description="Polar residues" evidence="5">
    <location>
        <begin position="194"/>
        <end position="207"/>
    </location>
</feature>
<evidence type="ECO:0000256" key="2">
    <source>
        <dbReference type="ARBA" id="ARBA00022771"/>
    </source>
</evidence>
<feature type="compositionally biased region" description="Low complexity" evidence="5">
    <location>
        <begin position="156"/>
        <end position="182"/>
    </location>
</feature>
<evidence type="ECO:0000256" key="1">
    <source>
        <dbReference type="ARBA" id="ARBA00022723"/>
    </source>
</evidence>
<dbReference type="InterPro" id="IPR001841">
    <property type="entry name" value="Znf_RING"/>
</dbReference>
<feature type="region of interest" description="Disordered" evidence="5">
    <location>
        <begin position="392"/>
        <end position="469"/>
    </location>
</feature>
<organism evidence="7 8">
    <name type="scientific">Lobosporangium transversale</name>
    <dbReference type="NCBI Taxonomy" id="64571"/>
    <lineage>
        <taxon>Eukaryota</taxon>
        <taxon>Fungi</taxon>
        <taxon>Fungi incertae sedis</taxon>
        <taxon>Mucoromycota</taxon>
        <taxon>Mortierellomycotina</taxon>
        <taxon>Mortierellomycetes</taxon>
        <taxon>Mortierellales</taxon>
        <taxon>Mortierellaceae</taxon>
        <taxon>Lobosporangium</taxon>
    </lineage>
</organism>
<reference evidence="7 8" key="1">
    <citation type="submission" date="2016-07" db="EMBL/GenBank/DDBJ databases">
        <title>Pervasive Adenine N6-methylation of Active Genes in Fungi.</title>
        <authorList>
            <consortium name="DOE Joint Genome Institute"/>
            <person name="Mondo S.J."/>
            <person name="Dannebaum R.O."/>
            <person name="Kuo R.C."/>
            <person name="Labutti K."/>
            <person name="Haridas S."/>
            <person name="Kuo A."/>
            <person name="Salamov A."/>
            <person name="Ahrendt S.R."/>
            <person name="Lipzen A."/>
            <person name="Sullivan W."/>
            <person name="Andreopoulos W.B."/>
            <person name="Clum A."/>
            <person name="Lindquist E."/>
            <person name="Daum C."/>
            <person name="Ramamoorthy G.K."/>
            <person name="Gryganskyi A."/>
            <person name="Culley D."/>
            <person name="Magnuson J.K."/>
            <person name="James T.Y."/>
            <person name="O'Malley M.A."/>
            <person name="Stajich J.E."/>
            <person name="Spatafora J.W."/>
            <person name="Visel A."/>
            <person name="Grigoriev I.V."/>
        </authorList>
    </citation>
    <scope>NUCLEOTIDE SEQUENCE [LARGE SCALE GENOMIC DNA]</scope>
    <source>
        <strain evidence="7 8">NRRL 3116</strain>
    </source>
</reference>
<feature type="compositionally biased region" description="Acidic residues" evidence="5">
    <location>
        <begin position="224"/>
        <end position="233"/>
    </location>
</feature>
<dbReference type="SUPFAM" id="SSF57850">
    <property type="entry name" value="RING/U-box"/>
    <property type="match status" value="1"/>
</dbReference>
<feature type="compositionally biased region" description="Low complexity" evidence="5">
    <location>
        <begin position="77"/>
        <end position="89"/>
    </location>
</feature>
<name>A0A1Y2GBM0_9FUNG</name>
<keyword evidence="8" id="KW-1185">Reference proteome</keyword>
<feature type="compositionally biased region" description="Acidic residues" evidence="5">
    <location>
        <begin position="253"/>
        <end position="262"/>
    </location>
</feature>
<dbReference type="InParanoid" id="A0A1Y2GBM0"/>
<gene>
    <name evidence="7" type="ORF">BCR41DRAFT_362139</name>
</gene>
<dbReference type="PANTHER" id="PTHR23041">
    <property type="entry name" value="RING FINGER DOMAIN-CONTAINING"/>
    <property type="match status" value="1"/>
</dbReference>
<dbReference type="PROSITE" id="PS50089">
    <property type="entry name" value="ZF_RING_2"/>
    <property type="match status" value="1"/>
</dbReference>
<keyword evidence="1" id="KW-0479">Metal-binding</keyword>
<evidence type="ECO:0000256" key="5">
    <source>
        <dbReference type="SAM" id="MobiDB-lite"/>
    </source>
</evidence>
<dbReference type="PANTHER" id="PTHR23041:SF78">
    <property type="entry name" value="E3 UBIQUITIN-PROTEIN LIGASE RNF4"/>
    <property type="match status" value="1"/>
</dbReference>
<protein>
    <recommendedName>
        <fullName evidence="6">RING-type domain-containing protein</fullName>
    </recommendedName>
</protein>
<feature type="region of interest" description="Disordered" evidence="5">
    <location>
        <begin position="1"/>
        <end position="378"/>
    </location>
</feature>
<dbReference type="STRING" id="64571.A0A1Y2GBM0"/>
<accession>A0A1Y2GBM0</accession>